<dbReference type="AlphaFoldDB" id="A0A072N5N6"/>
<evidence type="ECO:0000313" key="2">
    <source>
        <dbReference type="Proteomes" id="UP000035057"/>
    </source>
</evidence>
<protein>
    <submittedName>
        <fullName evidence="1">Uncharacterized protein</fullName>
    </submittedName>
</protein>
<dbReference type="Proteomes" id="UP000035057">
    <property type="component" value="Unassembled WGS sequence"/>
</dbReference>
<dbReference type="EMBL" id="ANIE01000003">
    <property type="protein sequence ID" value="KEF32273.1"/>
    <property type="molecule type" value="Genomic_DNA"/>
</dbReference>
<name>A0A072N5N6_9GAMM</name>
<organism evidence="1 2">
    <name type="scientific">Marinobacter nitratireducens</name>
    <dbReference type="NCBI Taxonomy" id="1137280"/>
    <lineage>
        <taxon>Bacteria</taxon>
        <taxon>Pseudomonadati</taxon>
        <taxon>Pseudomonadota</taxon>
        <taxon>Gammaproteobacteria</taxon>
        <taxon>Pseudomonadales</taxon>
        <taxon>Marinobacteraceae</taxon>
        <taxon>Marinobacter</taxon>
    </lineage>
</organism>
<evidence type="ECO:0000313" key="1">
    <source>
        <dbReference type="EMBL" id="KEF32273.1"/>
    </source>
</evidence>
<accession>A0A072N5N6</accession>
<keyword evidence="2" id="KW-1185">Reference proteome</keyword>
<gene>
    <name evidence="1" type="ORF">D777_00907</name>
</gene>
<reference evidence="1 2" key="1">
    <citation type="submission" date="2012-12" db="EMBL/GenBank/DDBJ databases">
        <title>Genome assembly of Marinobacter sp. AK21.</title>
        <authorList>
            <person name="Khatri I."/>
            <person name="Kumar R."/>
            <person name="Vaidya B."/>
            <person name="Subramanian S."/>
            <person name="Pinnaka A."/>
        </authorList>
    </citation>
    <scope>NUCLEOTIDE SEQUENCE [LARGE SCALE GENOMIC DNA]</scope>
    <source>
        <strain evidence="1 2">AK21</strain>
    </source>
</reference>
<comment type="caution">
    <text evidence="1">The sequence shown here is derived from an EMBL/GenBank/DDBJ whole genome shotgun (WGS) entry which is preliminary data.</text>
</comment>
<proteinExistence type="predicted"/>
<sequence length="37" mass="4096">MLGFVIGDSTYFRLPVIVRKLRQSIGNATCVKTENPA</sequence>